<organism evidence="9 10">
    <name type="scientific">Neobacillus paridis</name>
    <dbReference type="NCBI Taxonomy" id="2803862"/>
    <lineage>
        <taxon>Bacteria</taxon>
        <taxon>Bacillati</taxon>
        <taxon>Bacillota</taxon>
        <taxon>Bacilli</taxon>
        <taxon>Bacillales</taxon>
        <taxon>Bacillaceae</taxon>
        <taxon>Neobacillus</taxon>
    </lineage>
</organism>
<feature type="compositionally biased region" description="Low complexity" evidence="7">
    <location>
        <begin position="25"/>
        <end position="36"/>
    </location>
</feature>
<feature type="domain" description="Anti-sigma-28 factor FlgM C-terminal" evidence="8">
    <location>
        <begin position="37"/>
        <end position="86"/>
    </location>
</feature>
<keyword evidence="9" id="KW-0966">Cell projection</keyword>
<keyword evidence="5" id="KW-0805">Transcription regulation</keyword>
<dbReference type="RefSeq" id="WP_202654159.1">
    <property type="nucleotide sequence ID" value="NZ_JAESWB010000168.1"/>
</dbReference>
<dbReference type="NCBIfam" id="TIGR03824">
    <property type="entry name" value="FlgM_jcvi"/>
    <property type="match status" value="1"/>
</dbReference>
<keyword evidence="4" id="KW-1005">Bacterial flagellum biogenesis</keyword>
<keyword evidence="9" id="KW-0969">Cilium</keyword>
<evidence type="ECO:0000313" key="9">
    <source>
        <dbReference type="EMBL" id="MBL4952936.1"/>
    </source>
</evidence>
<sequence>MRINETSYGLYSYQKQQNRVNHIQTNSSKKTSSSANVEISSQGREISQAMMSDQAQRQQRVQELKQQIAAGTYQIDSGKVADKMIDFWKGTSR</sequence>
<keyword evidence="10" id="KW-1185">Reference proteome</keyword>
<dbReference type="Proteomes" id="UP000623967">
    <property type="component" value="Unassembled WGS sequence"/>
</dbReference>
<evidence type="ECO:0000256" key="2">
    <source>
        <dbReference type="ARBA" id="ARBA00017823"/>
    </source>
</evidence>
<protein>
    <recommendedName>
        <fullName evidence="2">Negative regulator of flagellin synthesis</fullName>
    </recommendedName>
</protein>
<evidence type="ECO:0000313" key="10">
    <source>
        <dbReference type="Proteomes" id="UP000623967"/>
    </source>
</evidence>
<evidence type="ECO:0000256" key="3">
    <source>
        <dbReference type="ARBA" id="ARBA00022491"/>
    </source>
</evidence>
<feature type="compositionally biased region" description="Polar residues" evidence="7">
    <location>
        <begin position="37"/>
        <end position="53"/>
    </location>
</feature>
<proteinExistence type="inferred from homology"/>
<evidence type="ECO:0000256" key="6">
    <source>
        <dbReference type="ARBA" id="ARBA00023163"/>
    </source>
</evidence>
<comment type="caution">
    <text evidence="9">The sequence shown here is derived from an EMBL/GenBank/DDBJ whole genome shotgun (WGS) entry which is preliminary data.</text>
</comment>
<gene>
    <name evidence="9" type="primary">flgM</name>
    <name evidence="9" type="ORF">JK635_12005</name>
</gene>
<evidence type="ECO:0000259" key="8">
    <source>
        <dbReference type="Pfam" id="PF04316"/>
    </source>
</evidence>
<dbReference type="InterPro" id="IPR007412">
    <property type="entry name" value="FlgM"/>
</dbReference>
<dbReference type="Pfam" id="PF04316">
    <property type="entry name" value="FlgM"/>
    <property type="match status" value="1"/>
</dbReference>
<evidence type="ECO:0000256" key="5">
    <source>
        <dbReference type="ARBA" id="ARBA00023015"/>
    </source>
</evidence>
<dbReference type="EMBL" id="JAESWB010000168">
    <property type="protein sequence ID" value="MBL4952936.1"/>
    <property type="molecule type" value="Genomic_DNA"/>
</dbReference>
<evidence type="ECO:0000256" key="1">
    <source>
        <dbReference type="ARBA" id="ARBA00005322"/>
    </source>
</evidence>
<comment type="similarity">
    <text evidence="1">Belongs to the FlgM family.</text>
</comment>
<name>A0ABS1TNL8_9BACI</name>
<reference evidence="9 10" key="1">
    <citation type="submission" date="2021-01" db="EMBL/GenBank/DDBJ databases">
        <title>Genome public.</title>
        <authorList>
            <person name="Liu C."/>
            <person name="Sun Q."/>
        </authorList>
    </citation>
    <scope>NUCLEOTIDE SEQUENCE [LARGE SCALE GENOMIC DNA]</scope>
    <source>
        <strain evidence="9 10">YIM B02564</strain>
    </source>
</reference>
<keyword evidence="3" id="KW-0678">Repressor</keyword>
<keyword evidence="9" id="KW-0282">Flagellum</keyword>
<evidence type="ECO:0000256" key="4">
    <source>
        <dbReference type="ARBA" id="ARBA00022795"/>
    </source>
</evidence>
<dbReference type="InterPro" id="IPR035890">
    <property type="entry name" value="Anti-sigma-28_factor_FlgM_sf"/>
</dbReference>
<accession>A0ABS1TNL8</accession>
<dbReference type="SUPFAM" id="SSF101498">
    <property type="entry name" value="Anti-sigma factor FlgM"/>
    <property type="match status" value="1"/>
</dbReference>
<keyword evidence="6" id="KW-0804">Transcription</keyword>
<feature type="region of interest" description="Disordered" evidence="7">
    <location>
        <begin position="22"/>
        <end position="58"/>
    </location>
</feature>
<evidence type="ECO:0000256" key="7">
    <source>
        <dbReference type="SAM" id="MobiDB-lite"/>
    </source>
</evidence>
<dbReference type="InterPro" id="IPR031316">
    <property type="entry name" value="FlgM_C"/>
</dbReference>